<dbReference type="GO" id="GO:0005789">
    <property type="term" value="C:endoplasmic reticulum membrane"/>
    <property type="evidence" value="ECO:0007669"/>
    <property type="project" value="UniProtKB-SubCell"/>
</dbReference>
<keyword evidence="7" id="KW-0675">Receptor</keyword>
<dbReference type="SMART" id="SM00382">
    <property type="entry name" value="AAA"/>
    <property type="match status" value="1"/>
</dbReference>
<reference evidence="10" key="1">
    <citation type="journal article" date="2006" name="Proc. Natl. Acad. Sci. U.S.A.">
        <title>Genome analysis of the smallest free-living eukaryote Ostreococcus tauri unveils many unique features.</title>
        <authorList>
            <person name="Derelle E."/>
            <person name="Ferraz C."/>
            <person name="Rombauts S."/>
            <person name="Rouze P."/>
            <person name="Worden A.Z."/>
            <person name="Robbens S."/>
            <person name="Partensky F."/>
            <person name="Degroeve S."/>
            <person name="Echeynie S."/>
            <person name="Cooke R."/>
            <person name="Saeys Y."/>
            <person name="Wuyts J."/>
            <person name="Jabbari K."/>
            <person name="Bowler C."/>
            <person name="Panaud O."/>
            <person name="Piegu B."/>
            <person name="Ball S.G."/>
            <person name="Ral J.-P."/>
            <person name="Bouget F.-Y."/>
            <person name="Piganeau G."/>
            <person name="De Baets B."/>
            <person name="Picard A."/>
            <person name="Delseny M."/>
            <person name="Demaille J."/>
            <person name="Van de Peer Y."/>
            <person name="Moreau H."/>
        </authorList>
    </citation>
    <scope>NUCLEOTIDE SEQUENCE [LARGE SCALE GENOMIC DNA]</scope>
    <source>
        <strain evidence="10">OTTH 0595 / CCAP 157/2 / RCC745</strain>
    </source>
</reference>
<keyword evidence="6" id="KW-0472">Membrane</keyword>
<dbReference type="GO" id="GO:0006614">
    <property type="term" value="P:SRP-dependent cotranslational protein targeting to membrane"/>
    <property type="evidence" value="ECO:0007669"/>
    <property type="project" value="InterPro"/>
</dbReference>
<dbReference type="CDD" id="cd17876">
    <property type="entry name" value="SRalpha_C"/>
    <property type="match status" value="1"/>
</dbReference>
<evidence type="ECO:0000256" key="5">
    <source>
        <dbReference type="ARBA" id="ARBA00023134"/>
    </source>
</evidence>
<dbReference type="InterPro" id="IPR027417">
    <property type="entry name" value="P-loop_NTPase"/>
</dbReference>
<evidence type="ECO:0000256" key="6">
    <source>
        <dbReference type="ARBA" id="ARBA00023136"/>
    </source>
</evidence>
<reference evidence="9 10" key="2">
    <citation type="journal article" date="2014" name="BMC Genomics">
        <title>An improved genome of the model marine alga Ostreococcus tauri unfolds by assessing Illumina de novo assemblies.</title>
        <authorList>
            <person name="Blanc-Mathieu R."/>
            <person name="Verhelst B."/>
            <person name="Derelle E."/>
            <person name="Rombauts S."/>
            <person name="Bouget F.Y."/>
            <person name="Carre I."/>
            <person name="Chateau A."/>
            <person name="Eyre-Walker A."/>
            <person name="Grimsley N."/>
            <person name="Moreau H."/>
            <person name="Piegu B."/>
            <person name="Rivals E."/>
            <person name="Schackwitz W."/>
            <person name="Van de Peer Y."/>
            <person name="Piganeau G."/>
        </authorList>
    </citation>
    <scope>NUCLEOTIDE SEQUENCE [LARGE SCALE GENOMIC DNA]</scope>
    <source>
        <strain evidence="10">OTTH 0595 / CCAP 157/2 / RCC745</strain>
    </source>
</reference>
<evidence type="ECO:0000256" key="3">
    <source>
        <dbReference type="ARBA" id="ARBA00022741"/>
    </source>
</evidence>
<keyword evidence="4" id="KW-0256">Endoplasmic reticulum</keyword>
<evidence type="ECO:0000313" key="9">
    <source>
        <dbReference type="EMBL" id="CAL52027.1"/>
    </source>
</evidence>
<keyword evidence="3" id="KW-0547">Nucleotide-binding</keyword>
<keyword evidence="5" id="KW-0342">GTP-binding</keyword>
<dbReference type="Proteomes" id="UP000009170">
    <property type="component" value="Unassembled WGS sequence"/>
</dbReference>
<feature type="domain" description="SRP54-type proteins GTP-binding" evidence="8">
    <location>
        <begin position="474"/>
        <end position="487"/>
    </location>
</feature>
<evidence type="ECO:0000256" key="1">
    <source>
        <dbReference type="ARBA" id="ARBA00004397"/>
    </source>
</evidence>
<dbReference type="SMART" id="SM00962">
    <property type="entry name" value="SRP54"/>
    <property type="match status" value="1"/>
</dbReference>
<dbReference type="InterPro" id="IPR000897">
    <property type="entry name" value="SRP54_GTPase_dom"/>
</dbReference>
<evidence type="ECO:0000256" key="4">
    <source>
        <dbReference type="ARBA" id="ARBA00022824"/>
    </source>
</evidence>
<name>Q01F74_OSTTA</name>
<evidence type="ECO:0000256" key="7">
    <source>
        <dbReference type="ARBA" id="ARBA00023170"/>
    </source>
</evidence>
<dbReference type="InterPro" id="IPR036225">
    <property type="entry name" value="SRP/SRP_N"/>
</dbReference>
<keyword evidence="10" id="KW-1185">Reference proteome</keyword>
<proteinExistence type="inferred from homology"/>
<comment type="caution">
    <text evidence="9">The sequence shown here is derived from an EMBL/GenBank/DDBJ whole genome shotgun (WGS) entry which is preliminary data.</text>
</comment>
<dbReference type="FunFam" id="3.40.50.300:FF:000188">
    <property type="entry name" value="signal recognition particle receptor subunit alpha"/>
    <property type="match status" value="1"/>
</dbReference>
<protein>
    <submittedName>
        <fullName evidence="9">Signal recognition particle, SRP54 subunit,helical bundle</fullName>
    </submittedName>
</protein>
<dbReference type="PANTHER" id="PTHR43134">
    <property type="entry name" value="SIGNAL RECOGNITION PARTICLE RECEPTOR SUBUNIT ALPHA"/>
    <property type="match status" value="1"/>
</dbReference>
<dbReference type="Pfam" id="PF00448">
    <property type="entry name" value="SRP54"/>
    <property type="match status" value="1"/>
</dbReference>
<dbReference type="EMBL" id="CAID01000002">
    <property type="protein sequence ID" value="CAL52027.1"/>
    <property type="molecule type" value="Genomic_DNA"/>
</dbReference>
<comment type="similarity">
    <text evidence="2">Belongs to the GTP-binding SRP family.</text>
</comment>
<dbReference type="PANTHER" id="PTHR43134:SF1">
    <property type="entry name" value="SIGNAL RECOGNITION PARTICLE RECEPTOR SUBUNIT ALPHA"/>
    <property type="match status" value="1"/>
</dbReference>
<dbReference type="RefSeq" id="XP_003074769.1">
    <property type="nucleotide sequence ID" value="XM_003074721.1"/>
</dbReference>
<accession>Q01F74</accession>
<dbReference type="InterPro" id="IPR042101">
    <property type="entry name" value="SRP54_N_sf"/>
</dbReference>
<dbReference type="GO" id="GO:0005047">
    <property type="term" value="F:signal recognition particle binding"/>
    <property type="evidence" value="ECO:0007669"/>
    <property type="project" value="TreeGrafter"/>
</dbReference>
<organism evidence="9 10">
    <name type="scientific">Ostreococcus tauri</name>
    <name type="common">Marine green alga</name>
    <dbReference type="NCBI Taxonomy" id="70448"/>
    <lineage>
        <taxon>Eukaryota</taxon>
        <taxon>Viridiplantae</taxon>
        <taxon>Chlorophyta</taxon>
        <taxon>Mamiellophyceae</taxon>
        <taxon>Mamiellales</taxon>
        <taxon>Bathycoccaceae</taxon>
        <taxon>Ostreococcus</taxon>
    </lineage>
</organism>
<dbReference type="KEGG" id="ota:OT_ostta02g00370"/>
<evidence type="ECO:0000256" key="2">
    <source>
        <dbReference type="ARBA" id="ARBA00008531"/>
    </source>
</evidence>
<dbReference type="InParanoid" id="Q01F74"/>
<dbReference type="GO" id="GO:0003924">
    <property type="term" value="F:GTPase activity"/>
    <property type="evidence" value="ECO:0007669"/>
    <property type="project" value="TreeGrafter"/>
</dbReference>
<dbReference type="Gene3D" id="1.20.120.140">
    <property type="entry name" value="Signal recognition particle SRP54, nucleotide-binding domain"/>
    <property type="match status" value="1"/>
</dbReference>
<dbReference type="STRING" id="70448.Q01F74"/>
<dbReference type="OMA" id="QQNFSVM"/>
<evidence type="ECO:0000259" key="8">
    <source>
        <dbReference type="PROSITE" id="PS00300"/>
    </source>
</evidence>
<dbReference type="Gene3D" id="3.40.50.300">
    <property type="entry name" value="P-loop containing nucleotide triphosphate hydrolases"/>
    <property type="match status" value="1"/>
</dbReference>
<dbReference type="AlphaFoldDB" id="Q01F74"/>
<dbReference type="PROSITE" id="PS00300">
    <property type="entry name" value="SRP54"/>
    <property type="match status" value="1"/>
</dbReference>
<comment type="subcellular location">
    <subcellularLocation>
        <location evidence="1">Endoplasmic reticulum membrane</location>
        <topology evidence="1">Peripheral membrane protein</topology>
        <orientation evidence="1">Cytoplasmic side</orientation>
    </subcellularLocation>
</comment>
<dbReference type="InterPro" id="IPR003593">
    <property type="entry name" value="AAA+_ATPase"/>
</dbReference>
<dbReference type="GeneID" id="9832715"/>
<gene>
    <name evidence="9" type="ORF">OT_ostta02g00370</name>
</gene>
<dbReference type="SUPFAM" id="SSF52540">
    <property type="entry name" value="P-loop containing nucleoside triphosphate hydrolases"/>
    <property type="match status" value="1"/>
</dbReference>
<sequence>MYAYSIKQAAVLSRSGLVLVNVCFTQESISLTELSEYVYDLKLARESVEYHTAGGFRRDKVVWHCDEHRGLIYVLSFEDFVDKEFSDHALKNFQEKFAKYYRRNCCTYDEFRRQLEAHTDSILGLHEFGGPAEYGCDFSVSQGSADCDSPMQPSKVSLDFSKSPTQGESDGLLKHQSLKEPYCDKVQQNISTSAGEFAGWCRRLFSMGTLTIHEDSVRSIMFSFKKKLMKRNVTSEVSDMLVDEVSRKLIGKEITTFESVMTIIHRSLEEAVIRVLSSARKVDILHDINRVGKSRPYVITFVGVNGVGKSTSLSKLVYWLTQQNFSVMVAACDTFRAGAVEQLRTHCHRLGCALYERGYERDPSTIAQQAIQQATRQNIDVVMIDTAGRMQDNEPLMRSLAKLLNVNKPDFTFFVGDALVGNDGVSQILQFERRLQELTELSGGVIDGIFLTKFDTIDEKVGAALSLVHASAIPVLFVGTGQTYGDLRRFQAEYIAEALLAN</sequence>
<evidence type="ECO:0000313" key="10">
    <source>
        <dbReference type="Proteomes" id="UP000009170"/>
    </source>
</evidence>
<dbReference type="GO" id="GO:0005525">
    <property type="term" value="F:GTP binding"/>
    <property type="evidence" value="ECO:0007669"/>
    <property type="project" value="UniProtKB-KW"/>
</dbReference>
<dbReference type="OrthoDB" id="1727884at2759"/>
<dbReference type="SUPFAM" id="SSF47364">
    <property type="entry name" value="Domain of the SRP/SRP receptor G-proteins"/>
    <property type="match status" value="1"/>
</dbReference>